<dbReference type="SUPFAM" id="SSF50156">
    <property type="entry name" value="PDZ domain-like"/>
    <property type="match status" value="1"/>
</dbReference>
<dbReference type="PROSITE" id="PS50052">
    <property type="entry name" value="GUANYLATE_KINASE_2"/>
    <property type="match status" value="1"/>
</dbReference>
<accession>A0AAN9TBF5</accession>
<gene>
    <name evidence="4" type="ORF">V9T40_013676</name>
</gene>
<reference evidence="4 5" key="1">
    <citation type="submission" date="2024-03" db="EMBL/GenBank/DDBJ databases">
        <title>Adaptation during the transition from Ophiocordyceps entomopathogen to insect associate is accompanied by gene loss and intensified selection.</title>
        <authorList>
            <person name="Ward C.M."/>
            <person name="Onetto C.A."/>
            <person name="Borneman A.R."/>
        </authorList>
    </citation>
    <scope>NUCLEOTIDE SEQUENCE [LARGE SCALE GENOMIC DNA]</scope>
    <source>
        <strain evidence="4">AWRI1</strain>
        <tissue evidence="4">Single Adult Female</tissue>
    </source>
</reference>
<sequence length="234" mass="26248">MVNSGQKRPSSKSCDEINITHWYQTVKKIVFQTFRNNNPCIVLSGGSDHGKLIYILEVSPEVKYSSDQICENNDVVLKIQEQKISGFTYLDAVNFLQYCFKNSNSVTIECVPSGQIPLNLAEFLGYKFQKGSINHDLQNTIRDNLYIRTVPVTTRPSRPSEVNGIDYVFLTVEEFDRLKLGGALLESGVYEGCSLSRQEVQYPYDVTVTRCENEGFGFVIISSLNKAGSAIGFP</sequence>
<proteinExistence type="predicted"/>
<evidence type="ECO:0000256" key="2">
    <source>
        <dbReference type="ARBA" id="ARBA00023136"/>
    </source>
</evidence>
<dbReference type="GO" id="GO:0005737">
    <property type="term" value="C:cytoplasm"/>
    <property type="evidence" value="ECO:0007669"/>
    <property type="project" value="TreeGrafter"/>
</dbReference>
<keyword evidence="5" id="KW-1185">Reference proteome</keyword>
<feature type="domain" description="Guanylate kinase-like" evidence="3">
    <location>
        <begin position="104"/>
        <end position="192"/>
    </location>
</feature>
<dbReference type="EMBL" id="JBBCAQ010000033">
    <property type="protein sequence ID" value="KAK7582231.1"/>
    <property type="molecule type" value="Genomic_DNA"/>
</dbReference>
<keyword evidence="2" id="KW-0472">Membrane</keyword>
<dbReference type="PROSITE" id="PS00856">
    <property type="entry name" value="GUANYLATE_KINASE_1"/>
    <property type="match status" value="1"/>
</dbReference>
<dbReference type="Pfam" id="PF00625">
    <property type="entry name" value="Guanylate_kin"/>
    <property type="match status" value="1"/>
</dbReference>
<dbReference type="Gene3D" id="2.30.42.10">
    <property type="match status" value="1"/>
</dbReference>
<dbReference type="PANTHER" id="PTHR10316">
    <property type="entry name" value="MEMBRANE ASSOCIATED GUANYLATE KINASE-RELATED"/>
    <property type="match status" value="1"/>
</dbReference>
<dbReference type="InterPro" id="IPR036034">
    <property type="entry name" value="PDZ_sf"/>
</dbReference>
<protein>
    <recommendedName>
        <fullName evidence="3">Guanylate kinase-like domain-containing protein</fullName>
    </recommendedName>
</protein>
<dbReference type="GO" id="GO:0016020">
    <property type="term" value="C:membrane"/>
    <property type="evidence" value="ECO:0007669"/>
    <property type="project" value="UniProtKB-SubCell"/>
</dbReference>
<dbReference type="AlphaFoldDB" id="A0AAN9TBF5"/>
<evidence type="ECO:0000313" key="5">
    <source>
        <dbReference type="Proteomes" id="UP001367676"/>
    </source>
</evidence>
<dbReference type="Gene3D" id="3.30.63.10">
    <property type="entry name" value="Guanylate Kinase phosphate binding domain"/>
    <property type="match status" value="1"/>
</dbReference>
<dbReference type="PANTHER" id="PTHR10316:SF40">
    <property type="entry name" value="LD27118P"/>
    <property type="match status" value="1"/>
</dbReference>
<comment type="caution">
    <text evidence="4">The sequence shown here is derived from an EMBL/GenBank/DDBJ whole genome shotgun (WGS) entry which is preliminary data.</text>
</comment>
<dbReference type="GO" id="GO:0007165">
    <property type="term" value="P:signal transduction"/>
    <property type="evidence" value="ECO:0007669"/>
    <property type="project" value="TreeGrafter"/>
</dbReference>
<dbReference type="Proteomes" id="UP001367676">
    <property type="component" value="Unassembled WGS sequence"/>
</dbReference>
<dbReference type="InterPro" id="IPR020590">
    <property type="entry name" value="Guanylate_kinase_CS"/>
</dbReference>
<dbReference type="InterPro" id="IPR008144">
    <property type="entry name" value="Guanylate_kin-like_dom"/>
</dbReference>
<dbReference type="SUPFAM" id="SSF52540">
    <property type="entry name" value="P-loop containing nucleoside triphosphate hydrolases"/>
    <property type="match status" value="1"/>
</dbReference>
<evidence type="ECO:0000256" key="1">
    <source>
        <dbReference type="ARBA" id="ARBA00004170"/>
    </source>
</evidence>
<comment type="subcellular location">
    <subcellularLocation>
        <location evidence="1">Membrane</location>
        <topology evidence="1">Peripheral membrane protein</topology>
    </subcellularLocation>
</comment>
<dbReference type="InterPro" id="IPR008145">
    <property type="entry name" value="GK/Ca_channel_bsu"/>
</dbReference>
<organism evidence="4 5">
    <name type="scientific">Parthenolecanium corni</name>
    <dbReference type="NCBI Taxonomy" id="536013"/>
    <lineage>
        <taxon>Eukaryota</taxon>
        <taxon>Metazoa</taxon>
        <taxon>Ecdysozoa</taxon>
        <taxon>Arthropoda</taxon>
        <taxon>Hexapoda</taxon>
        <taxon>Insecta</taxon>
        <taxon>Pterygota</taxon>
        <taxon>Neoptera</taxon>
        <taxon>Paraneoptera</taxon>
        <taxon>Hemiptera</taxon>
        <taxon>Sternorrhyncha</taxon>
        <taxon>Coccoidea</taxon>
        <taxon>Coccidae</taxon>
        <taxon>Parthenolecanium</taxon>
    </lineage>
</organism>
<evidence type="ECO:0000313" key="4">
    <source>
        <dbReference type="EMBL" id="KAK7582231.1"/>
    </source>
</evidence>
<dbReference type="InterPro" id="IPR027417">
    <property type="entry name" value="P-loop_NTPase"/>
</dbReference>
<name>A0AAN9TBF5_9HEMI</name>
<evidence type="ECO:0000259" key="3">
    <source>
        <dbReference type="PROSITE" id="PS50052"/>
    </source>
</evidence>